<dbReference type="SUPFAM" id="SSF101898">
    <property type="entry name" value="NHL repeat"/>
    <property type="match status" value="1"/>
</dbReference>
<organism evidence="1 2">
    <name type="scientific">Pinctada imbricata</name>
    <name type="common">Atlantic pearl-oyster</name>
    <name type="synonym">Pinctada martensii</name>
    <dbReference type="NCBI Taxonomy" id="66713"/>
    <lineage>
        <taxon>Eukaryota</taxon>
        <taxon>Metazoa</taxon>
        <taxon>Spiralia</taxon>
        <taxon>Lophotrochozoa</taxon>
        <taxon>Mollusca</taxon>
        <taxon>Bivalvia</taxon>
        <taxon>Autobranchia</taxon>
        <taxon>Pteriomorphia</taxon>
        <taxon>Pterioida</taxon>
        <taxon>Pterioidea</taxon>
        <taxon>Pteriidae</taxon>
        <taxon>Pinctada</taxon>
    </lineage>
</organism>
<dbReference type="AlphaFoldDB" id="A0AA89BME0"/>
<dbReference type="Gene3D" id="2.120.10.30">
    <property type="entry name" value="TolB, C-terminal domain"/>
    <property type="match status" value="1"/>
</dbReference>
<comment type="caution">
    <text evidence="1">The sequence shown here is derived from an EMBL/GenBank/DDBJ whole genome shotgun (WGS) entry which is preliminary data.</text>
</comment>
<evidence type="ECO:0000313" key="1">
    <source>
        <dbReference type="EMBL" id="KAK3088167.1"/>
    </source>
</evidence>
<keyword evidence="2" id="KW-1185">Reference proteome</keyword>
<gene>
    <name evidence="1" type="ORF">FSP39_015588</name>
</gene>
<dbReference type="Proteomes" id="UP001186944">
    <property type="component" value="Unassembled WGS sequence"/>
</dbReference>
<proteinExistence type="predicted"/>
<name>A0AA89BME0_PINIB</name>
<sequence length="423" mass="47437">MLGSIKGPYKIKCPLCRKVTNCRERGTGDLMDNFFVPDRIHSTRILTCKECRGISGITTCDRCQVLLCETCMFTHMKTKCGKEWQDGGLACIDTNREEEENADEDDVGLEERLMTEMIQTKYHFKLERRIVIPNDYDDSNLNLNLSSMACFNENQIIAAPNCDSLVLIYNDKGEELLRQFIPMRVIGLSSGIEGYPLLIQNNHYAVYKYCYGNIETMFSTPTISPRAISSFNNGRIVIVGTKLTHTKWGAKDTPDATFCIYEYNGAVVADLSTEQQDHHLEHPTSVCVNMTNNDFFVGDKMKKQVVRFKEDGSYVSSYQRSDLPDSFLGIPVPTALINNSVMFPLSLSYCQTNDQLYASFLTAVERGIYVLSPALDLLGLFNSADSVGIPAGISCDGRGRLYVGDGTDGIIRIFKLSVYLNRV</sequence>
<protein>
    <submittedName>
        <fullName evidence="1">Uncharacterized protein</fullName>
    </submittedName>
</protein>
<reference evidence="1" key="1">
    <citation type="submission" date="2019-08" db="EMBL/GenBank/DDBJ databases">
        <title>The improved chromosome-level genome for the pearl oyster Pinctada fucata martensii using PacBio sequencing and Hi-C.</title>
        <authorList>
            <person name="Zheng Z."/>
        </authorList>
    </citation>
    <scope>NUCLEOTIDE SEQUENCE</scope>
    <source>
        <strain evidence="1">ZZ-2019</strain>
        <tissue evidence="1">Adductor muscle</tissue>
    </source>
</reference>
<dbReference type="InterPro" id="IPR011042">
    <property type="entry name" value="6-blade_b-propeller_TolB-like"/>
</dbReference>
<accession>A0AA89BME0</accession>
<evidence type="ECO:0000313" key="2">
    <source>
        <dbReference type="Proteomes" id="UP001186944"/>
    </source>
</evidence>
<dbReference type="EMBL" id="VSWD01000011">
    <property type="protein sequence ID" value="KAK3088167.1"/>
    <property type="molecule type" value="Genomic_DNA"/>
</dbReference>